<feature type="signal peptide" evidence="3">
    <location>
        <begin position="1"/>
        <end position="21"/>
    </location>
</feature>
<keyword evidence="3" id="KW-0732">Signal</keyword>
<organism evidence="6 7">
    <name type="scientific">Streptomyces sedi</name>
    <dbReference type="NCBI Taxonomy" id="555059"/>
    <lineage>
        <taxon>Bacteria</taxon>
        <taxon>Bacillati</taxon>
        <taxon>Actinomycetota</taxon>
        <taxon>Actinomycetes</taxon>
        <taxon>Kitasatosporales</taxon>
        <taxon>Streptomycetaceae</taxon>
        <taxon>Streptomyces</taxon>
    </lineage>
</organism>
<dbReference type="EMBL" id="VDGT01000022">
    <property type="protein sequence ID" value="TNM26472.1"/>
    <property type="molecule type" value="Genomic_DNA"/>
</dbReference>
<comment type="similarity">
    <text evidence="1">Belongs to the HIBADH-related family.</text>
</comment>
<evidence type="ECO:0000259" key="5">
    <source>
        <dbReference type="Pfam" id="PF21761"/>
    </source>
</evidence>
<dbReference type="InterPro" id="IPR048666">
    <property type="entry name" value="RedAm-like_C"/>
</dbReference>
<evidence type="ECO:0000256" key="3">
    <source>
        <dbReference type="SAM" id="SignalP"/>
    </source>
</evidence>
<comment type="caution">
    <text evidence="6">The sequence shown here is derived from an EMBL/GenBank/DDBJ whole genome shotgun (WGS) entry which is preliminary data.</text>
</comment>
<dbReference type="Gene3D" id="1.10.1040.10">
    <property type="entry name" value="N-(1-d-carboxylethyl)-l-norvaline Dehydrogenase, domain 2"/>
    <property type="match status" value="1"/>
</dbReference>
<evidence type="ECO:0000259" key="4">
    <source>
        <dbReference type="Pfam" id="PF03446"/>
    </source>
</evidence>
<dbReference type="InterPro" id="IPR006115">
    <property type="entry name" value="6PGDH_NADP-bd"/>
</dbReference>
<name>A0A5C4USJ2_9ACTN</name>
<keyword evidence="2" id="KW-0560">Oxidoreductase</keyword>
<dbReference type="RefSeq" id="WP_139648668.1">
    <property type="nucleotide sequence ID" value="NZ_BAAAZS010000057.1"/>
</dbReference>
<dbReference type="PANTHER" id="PTHR43580">
    <property type="entry name" value="OXIDOREDUCTASE GLYR1-RELATED"/>
    <property type="match status" value="1"/>
</dbReference>
<evidence type="ECO:0000256" key="2">
    <source>
        <dbReference type="ARBA" id="ARBA00023002"/>
    </source>
</evidence>
<evidence type="ECO:0000256" key="1">
    <source>
        <dbReference type="ARBA" id="ARBA00009080"/>
    </source>
</evidence>
<reference evidence="6 7" key="1">
    <citation type="submission" date="2019-06" db="EMBL/GenBank/DDBJ databases">
        <title>Draft genome of Streptomyces sedi sp. JCM16909.</title>
        <authorList>
            <person name="Klykleung N."/>
            <person name="Tanasupawat S."/>
            <person name="Kudo T."/>
            <person name="Yuki M."/>
            <person name="Ohkuma M."/>
        </authorList>
    </citation>
    <scope>NUCLEOTIDE SEQUENCE [LARGE SCALE GENOMIC DNA]</scope>
    <source>
        <strain evidence="6 7">JCM 16909</strain>
    </source>
</reference>
<evidence type="ECO:0000313" key="6">
    <source>
        <dbReference type="EMBL" id="TNM26472.1"/>
    </source>
</evidence>
<dbReference type="InterPro" id="IPR051265">
    <property type="entry name" value="HIBADH-related_NP60_sf"/>
</dbReference>
<dbReference type="OrthoDB" id="4029976at2"/>
<feature type="domain" description="6-phosphogluconate dehydrogenase NADP-binding" evidence="4">
    <location>
        <begin position="8"/>
        <end position="154"/>
    </location>
</feature>
<dbReference type="Pfam" id="PF21761">
    <property type="entry name" value="RedAm-like_C"/>
    <property type="match status" value="1"/>
</dbReference>
<dbReference type="Gene3D" id="3.40.50.720">
    <property type="entry name" value="NAD(P)-binding Rossmann-like Domain"/>
    <property type="match status" value="1"/>
</dbReference>
<gene>
    <name evidence="6" type="ORF">FH715_23615</name>
</gene>
<protein>
    <submittedName>
        <fullName evidence="6">NAD(P)-dependent oxidoreductase</fullName>
    </submittedName>
</protein>
<keyword evidence="7" id="KW-1185">Reference proteome</keyword>
<sequence>MTSTATPVTVLGLGPMGRALAAAFAAAGHPVTVWNRTPGKADGLDAAVATTAAEASAASPLVVVCVINYEAARSVLDPEALRGRTLVNLTGGSPEQARDTARWAEEHGIAYLDGVIMTPVGGPDAVVLYGGPAEVHAAHEATLAALGGKPTHVGEDPGRAAGFNMALLDFFWTSMFGVVHAFRLASAEGIAPGELNGYAQVMSGLLPGMVDAVAEHVAAGRFPGDESSLDSSASVLDDVLDTIRANGLDDAMLAAGRAAVRRAVDAGHGAEGFTRLAAP</sequence>
<dbReference type="GO" id="GO:0050661">
    <property type="term" value="F:NADP binding"/>
    <property type="evidence" value="ECO:0007669"/>
    <property type="project" value="InterPro"/>
</dbReference>
<accession>A0A5C4USJ2</accession>
<dbReference type="InterPro" id="IPR036291">
    <property type="entry name" value="NAD(P)-bd_dom_sf"/>
</dbReference>
<dbReference type="InterPro" id="IPR015815">
    <property type="entry name" value="HIBADH-related"/>
</dbReference>
<evidence type="ECO:0000313" key="7">
    <source>
        <dbReference type="Proteomes" id="UP000311713"/>
    </source>
</evidence>
<dbReference type="PIRSF" id="PIRSF000103">
    <property type="entry name" value="HIBADH"/>
    <property type="match status" value="1"/>
</dbReference>
<feature type="chain" id="PRO_5022773604" evidence="3">
    <location>
        <begin position="22"/>
        <end position="279"/>
    </location>
</feature>
<feature type="domain" description="NADPH-dependent reductive aminase-like C-terminal" evidence="5">
    <location>
        <begin position="156"/>
        <end position="277"/>
    </location>
</feature>
<dbReference type="InterPro" id="IPR013328">
    <property type="entry name" value="6PGD_dom2"/>
</dbReference>
<dbReference type="Pfam" id="PF03446">
    <property type="entry name" value="NAD_binding_2"/>
    <property type="match status" value="1"/>
</dbReference>
<dbReference type="GO" id="GO:0016491">
    <property type="term" value="F:oxidoreductase activity"/>
    <property type="evidence" value="ECO:0007669"/>
    <property type="project" value="UniProtKB-KW"/>
</dbReference>
<dbReference type="SUPFAM" id="SSF51735">
    <property type="entry name" value="NAD(P)-binding Rossmann-fold domains"/>
    <property type="match status" value="1"/>
</dbReference>
<dbReference type="Proteomes" id="UP000311713">
    <property type="component" value="Unassembled WGS sequence"/>
</dbReference>
<dbReference type="AlphaFoldDB" id="A0A5C4USJ2"/>
<proteinExistence type="inferred from homology"/>
<dbReference type="PANTHER" id="PTHR43580:SF2">
    <property type="entry name" value="CYTOKINE-LIKE NUCLEAR FACTOR N-PAC"/>
    <property type="match status" value="1"/>
</dbReference>